<comment type="similarity">
    <text evidence="2">Belongs to the TMEM86 family.</text>
</comment>
<feature type="transmembrane region" description="Helical" evidence="6">
    <location>
        <begin position="163"/>
        <end position="185"/>
    </location>
</feature>
<evidence type="ECO:0000256" key="2">
    <source>
        <dbReference type="ARBA" id="ARBA00007375"/>
    </source>
</evidence>
<gene>
    <name evidence="7" type="ORF">ACFQ2C_14130</name>
</gene>
<evidence type="ECO:0000256" key="1">
    <source>
        <dbReference type="ARBA" id="ARBA00004141"/>
    </source>
</evidence>
<accession>A0ABW3RNJ2</accession>
<comment type="subcellular location">
    <subcellularLocation>
        <location evidence="1">Membrane</location>
        <topology evidence="1">Multi-pass membrane protein</topology>
    </subcellularLocation>
</comment>
<protein>
    <submittedName>
        <fullName evidence="7">Lysoplasmalogenase</fullName>
    </submittedName>
</protein>
<keyword evidence="4 6" id="KW-1133">Transmembrane helix</keyword>
<evidence type="ECO:0000313" key="8">
    <source>
        <dbReference type="Proteomes" id="UP001597205"/>
    </source>
</evidence>
<dbReference type="EMBL" id="JBHTKY010000023">
    <property type="protein sequence ID" value="MFD1166746.1"/>
    <property type="molecule type" value="Genomic_DNA"/>
</dbReference>
<dbReference type="Proteomes" id="UP001597205">
    <property type="component" value="Unassembled WGS sequence"/>
</dbReference>
<feature type="transmembrane region" description="Helical" evidence="6">
    <location>
        <begin position="30"/>
        <end position="45"/>
    </location>
</feature>
<reference evidence="8" key="1">
    <citation type="journal article" date="2019" name="Int. J. Syst. Evol. Microbiol.">
        <title>The Global Catalogue of Microorganisms (GCM) 10K type strain sequencing project: providing services to taxonomists for standard genome sequencing and annotation.</title>
        <authorList>
            <consortium name="The Broad Institute Genomics Platform"/>
            <consortium name="The Broad Institute Genome Sequencing Center for Infectious Disease"/>
            <person name="Wu L."/>
            <person name="Ma J."/>
        </authorList>
    </citation>
    <scope>NUCLEOTIDE SEQUENCE [LARGE SCALE GENOMIC DNA]</scope>
    <source>
        <strain evidence="8">CCUG 52468</strain>
    </source>
</reference>
<evidence type="ECO:0000256" key="4">
    <source>
        <dbReference type="ARBA" id="ARBA00022989"/>
    </source>
</evidence>
<dbReference type="InterPro" id="IPR012506">
    <property type="entry name" value="TMEM86B-like"/>
</dbReference>
<evidence type="ECO:0000256" key="5">
    <source>
        <dbReference type="ARBA" id="ARBA00023136"/>
    </source>
</evidence>
<sequence>MKQYKLHIAFFALALLHLYAVFANFPNLRFFTKPLICLALIFLLYKGTGLKKNIDKIIAVGLFFGCLGDTFLMFQDQFVFGLASFLVGHILYVIAFMKQTSPRLLVKHKGYILVVGVLETYSYYLFSVLQPSLGPLKIPVILYIITIALMAIFAFTRKHTVSLWSFIITFIAALLFIVSDSILAVDKFVACVANSGLMIMSTYILAQYGITLGAIIESKKNRL</sequence>
<feature type="transmembrane region" description="Helical" evidence="6">
    <location>
        <begin position="80"/>
        <end position="97"/>
    </location>
</feature>
<feature type="transmembrane region" description="Helical" evidence="6">
    <location>
        <begin position="138"/>
        <end position="156"/>
    </location>
</feature>
<keyword evidence="3 6" id="KW-0812">Transmembrane</keyword>
<dbReference type="RefSeq" id="WP_380897634.1">
    <property type="nucleotide sequence ID" value="NZ_JBHTKY010000023.1"/>
</dbReference>
<dbReference type="PANTHER" id="PTHR31885:SF6">
    <property type="entry name" value="GH04784P"/>
    <property type="match status" value="1"/>
</dbReference>
<evidence type="ECO:0000313" key="7">
    <source>
        <dbReference type="EMBL" id="MFD1166746.1"/>
    </source>
</evidence>
<proteinExistence type="inferred from homology"/>
<comment type="caution">
    <text evidence="7">The sequence shown here is derived from an EMBL/GenBank/DDBJ whole genome shotgun (WGS) entry which is preliminary data.</text>
</comment>
<dbReference type="Pfam" id="PF07947">
    <property type="entry name" value="YhhN"/>
    <property type="match status" value="1"/>
</dbReference>
<feature type="transmembrane region" description="Helical" evidence="6">
    <location>
        <begin position="57"/>
        <end position="74"/>
    </location>
</feature>
<feature type="transmembrane region" description="Helical" evidence="6">
    <location>
        <begin position="197"/>
        <end position="216"/>
    </location>
</feature>
<name>A0ABW3RNJ2_9SPHI</name>
<feature type="transmembrane region" description="Helical" evidence="6">
    <location>
        <begin position="109"/>
        <end position="126"/>
    </location>
</feature>
<keyword evidence="5 6" id="KW-0472">Membrane</keyword>
<evidence type="ECO:0000256" key="3">
    <source>
        <dbReference type="ARBA" id="ARBA00022692"/>
    </source>
</evidence>
<keyword evidence="8" id="KW-1185">Reference proteome</keyword>
<evidence type="ECO:0000256" key="6">
    <source>
        <dbReference type="SAM" id="Phobius"/>
    </source>
</evidence>
<dbReference type="PANTHER" id="PTHR31885">
    <property type="entry name" value="GH04784P"/>
    <property type="match status" value="1"/>
</dbReference>
<organism evidence="7 8">
    <name type="scientific">Sphingobacterium daejeonense</name>
    <dbReference type="NCBI Taxonomy" id="371142"/>
    <lineage>
        <taxon>Bacteria</taxon>
        <taxon>Pseudomonadati</taxon>
        <taxon>Bacteroidota</taxon>
        <taxon>Sphingobacteriia</taxon>
        <taxon>Sphingobacteriales</taxon>
        <taxon>Sphingobacteriaceae</taxon>
        <taxon>Sphingobacterium</taxon>
    </lineage>
</organism>